<name>A0ABW5DRN0_9PROT</name>
<dbReference type="Proteomes" id="UP001597295">
    <property type="component" value="Unassembled WGS sequence"/>
</dbReference>
<keyword evidence="3" id="KW-1185">Reference proteome</keyword>
<dbReference type="RefSeq" id="WP_379876747.1">
    <property type="nucleotide sequence ID" value="NZ_JBHUIP010000012.1"/>
</dbReference>
<proteinExistence type="predicted"/>
<protein>
    <submittedName>
        <fullName evidence="2">Exopolysaccharide biosynthesis protein</fullName>
    </submittedName>
</protein>
<sequence length="214" mass="23291">MADQTIDETTHKPSASQLLIDVVRAHPAERISLGDLVDGLGHHAFGLLLLLLAIPNSVPIPGLPGVSTLFGLPMMLFASQLAFGMPRPWLPQYLRKKTLARLDLIHLLERAQPYVAKVERSLRPRLHAFTTATLRRVSGAVIFAMATLMALPIVFGNFVPALAILLISLALIEEDGLMMVFGFIVSIVAAAIVSLIVYIGIEAIQMALSRFFGF</sequence>
<dbReference type="PANTHER" id="PTHR41795:SF1">
    <property type="entry name" value="EXOPOLYSACCHARIDE SYNTHESIS PROTEIN"/>
    <property type="match status" value="1"/>
</dbReference>
<dbReference type="InterPro" id="IPR010331">
    <property type="entry name" value="ExoD"/>
</dbReference>
<feature type="transmembrane region" description="Helical" evidence="1">
    <location>
        <begin position="178"/>
        <end position="201"/>
    </location>
</feature>
<keyword evidence="1" id="KW-0812">Transmembrane</keyword>
<keyword evidence="1" id="KW-0472">Membrane</keyword>
<dbReference type="EMBL" id="JBHUIP010000012">
    <property type="protein sequence ID" value="MFD2263717.1"/>
    <property type="molecule type" value="Genomic_DNA"/>
</dbReference>
<keyword evidence="1" id="KW-1133">Transmembrane helix</keyword>
<evidence type="ECO:0000313" key="2">
    <source>
        <dbReference type="EMBL" id="MFD2263717.1"/>
    </source>
</evidence>
<evidence type="ECO:0000313" key="3">
    <source>
        <dbReference type="Proteomes" id="UP001597295"/>
    </source>
</evidence>
<organism evidence="2 3">
    <name type="scientific">Lacibacterium aquatile</name>
    <dbReference type="NCBI Taxonomy" id="1168082"/>
    <lineage>
        <taxon>Bacteria</taxon>
        <taxon>Pseudomonadati</taxon>
        <taxon>Pseudomonadota</taxon>
        <taxon>Alphaproteobacteria</taxon>
        <taxon>Rhodospirillales</taxon>
        <taxon>Rhodospirillaceae</taxon>
    </lineage>
</organism>
<dbReference type="PIRSF" id="PIRSF033239">
    <property type="entry name" value="ExoD"/>
    <property type="match status" value="1"/>
</dbReference>
<feature type="transmembrane region" description="Helical" evidence="1">
    <location>
        <begin position="141"/>
        <end position="172"/>
    </location>
</feature>
<dbReference type="PANTHER" id="PTHR41795">
    <property type="entry name" value="EXOPOLYSACCHARIDE SYNTHESIS PROTEIN"/>
    <property type="match status" value="1"/>
</dbReference>
<evidence type="ECO:0000256" key="1">
    <source>
        <dbReference type="SAM" id="Phobius"/>
    </source>
</evidence>
<dbReference type="Pfam" id="PF06055">
    <property type="entry name" value="ExoD"/>
    <property type="match status" value="1"/>
</dbReference>
<gene>
    <name evidence="2" type="ORF">ACFSM5_12525</name>
</gene>
<accession>A0ABW5DRN0</accession>
<comment type="caution">
    <text evidence="2">The sequence shown here is derived from an EMBL/GenBank/DDBJ whole genome shotgun (WGS) entry which is preliminary data.</text>
</comment>
<reference evidence="3" key="1">
    <citation type="journal article" date="2019" name="Int. J. Syst. Evol. Microbiol.">
        <title>The Global Catalogue of Microorganisms (GCM) 10K type strain sequencing project: providing services to taxonomists for standard genome sequencing and annotation.</title>
        <authorList>
            <consortium name="The Broad Institute Genomics Platform"/>
            <consortium name="The Broad Institute Genome Sequencing Center for Infectious Disease"/>
            <person name="Wu L."/>
            <person name="Ma J."/>
        </authorList>
    </citation>
    <scope>NUCLEOTIDE SEQUENCE [LARGE SCALE GENOMIC DNA]</scope>
    <source>
        <strain evidence="3">CGMCC 1.19062</strain>
    </source>
</reference>